<evidence type="ECO:0000313" key="1">
    <source>
        <dbReference type="EMBL" id="KGH31608.1"/>
    </source>
</evidence>
<reference evidence="1 2" key="1">
    <citation type="submission" date="2013-09" db="EMBL/GenBank/DDBJ databases">
        <title>High correlation between genotypes and phenotypes of environmental bacteria Comamonas testosteroni strains.</title>
        <authorList>
            <person name="Liu L."/>
            <person name="Zhu W."/>
            <person name="Xia X."/>
            <person name="Xu B."/>
            <person name="Luo M."/>
            <person name="Wang G."/>
        </authorList>
    </citation>
    <scope>NUCLEOTIDE SEQUENCE [LARGE SCALE GENOMIC DNA]</scope>
    <source>
        <strain evidence="1 2">JL40</strain>
    </source>
</reference>
<accession>A0A096FPD4</accession>
<evidence type="ECO:0000313" key="2">
    <source>
        <dbReference type="Proteomes" id="UP000029553"/>
    </source>
</evidence>
<sequence>MLALRAMSGIGASAMCRKLADLQGTSTLAARGWSRDEVGDSNATHDWWRTLCMPDARLVRLDVGISSKWHERVLQRSMSTRAESSASIEEPELTAAIWSRQGMHLSCRPGACAVP</sequence>
<name>A0A096FPD4_COMTE</name>
<dbReference type="Proteomes" id="UP000029553">
    <property type="component" value="Unassembled WGS sequence"/>
</dbReference>
<protein>
    <submittedName>
        <fullName evidence="1">Uncharacterized protein</fullName>
    </submittedName>
</protein>
<organism evidence="1 2">
    <name type="scientific">Comamonas testosteroni</name>
    <name type="common">Pseudomonas testosteroni</name>
    <dbReference type="NCBI Taxonomy" id="285"/>
    <lineage>
        <taxon>Bacteria</taxon>
        <taxon>Pseudomonadati</taxon>
        <taxon>Pseudomonadota</taxon>
        <taxon>Betaproteobacteria</taxon>
        <taxon>Burkholderiales</taxon>
        <taxon>Comamonadaceae</taxon>
        <taxon>Comamonas</taxon>
    </lineage>
</organism>
<comment type="caution">
    <text evidence="1">The sequence shown here is derived from an EMBL/GenBank/DDBJ whole genome shotgun (WGS) entry which is preliminary data.</text>
</comment>
<proteinExistence type="predicted"/>
<dbReference type="AlphaFoldDB" id="A0A096FPD4"/>
<gene>
    <name evidence="1" type="ORF">P353_04975</name>
</gene>
<dbReference type="EMBL" id="AWOR01000012">
    <property type="protein sequence ID" value="KGH31608.1"/>
    <property type="molecule type" value="Genomic_DNA"/>
</dbReference>